<evidence type="ECO:0000313" key="2">
    <source>
        <dbReference type="EMBL" id="MXU85736.1"/>
    </source>
</evidence>
<feature type="signal peptide" evidence="1">
    <location>
        <begin position="1"/>
        <end position="30"/>
    </location>
</feature>
<protein>
    <submittedName>
        <fullName evidence="2">Putative secreted protein</fullName>
    </submittedName>
</protein>
<organism evidence="2">
    <name type="scientific">Ixodes ricinus</name>
    <name type="common">Common tick</name>
    <name type="synonym">Acarus ricinus</name>
    <dbReference type="NCBI Taxonomy" id="34613"/>
    <lineage>
        <taxon>Eukaryota</taxon>
        <taxon>Metazoa</taxon>
        <taxon>Ecdysozoa</taxon>
        <taxon>Arthropoda</taxon>
        <taxon>Chelicerata</taxon>
        <taxon>Arachnida</taxon>
        <taxon>Acari</taxon>
        <taxon>Parasitiformes</taxon>
        <taxon>Ixodida</taxon>
        <taxon>Ixodoidea</taxon>
        <taxon>Ixodidae</taxon>
        <taxon>Ixodinae</taxon>
        <taxon>Ixodes</taxon>
    </lineage>
</organism>
<sequence>MRCIPSQILRSPYWGLVFLTLSIISGLSDAVAFSSVMEAFTGAVELVSFRVWQASWGSSRASSEISCTAVSKRLNLCRSAANFEILL</sequence>
<dbReference type="EMBL" id="GIFC01003653">
    <property type="protein sequence ID" value="MXU85736.1"/>
    <property type="molecule type" value="Transcribed_RNA"/>
</dbReference>
<dbReference type="AlphaFoldDB" id="A0A6B0UBY0"/>
<keyword evidence="1" id="KW-0732">Signal</keyword>
<name>A0A6B0UBY0_IXORI</name>
<accession>A0A6B0UBY0</accession>
<reference evidence="2" key="1">
    <citation type="submission" date="2019-12" db="EMBL/GenBank/DDBJ databases">
        <title>An insight into the sialome of adult female Ixodes ricinus ticks feeding for 6 days.</title>
        <authorList>
            <person name="Perner J."/>
            <person name="Ribeiro J.M.C."/>
        </authorList>
    </citation>
    <scope>NUCLEOTIDE SEQUENCE</scope>
    <source>
        <strain evidence="2">Semi-engorged</strain>
        <tissue evidence="2">Salivary glands</tissue>
    </source>
</reference>
<proteinExistence type="predicted"/>
<evidence type="ECO:0000256" key="1">
    <source>
        <dbReference type="SAM" id="SignalP"/>
    </source>
</evidence>
<feature type="chain" id="PRO_5025590941" evidence="1">
    <location>
        <begin position="31"/>
        <end position="87"/>
    </location>
</feature>